<dbReference type="InParanoid" id="A0A3R7FJW1"/>
<dbReference type="EMBL" id="NIRI02000042">
    <property type="protein sequence ID" value="KAG5450034.1"/>
    <property type="molecule type" value="Genomic_DNA"/>
</dbReference>
<accession>A0A3R7FJW1</accession>
<evidence type="ECO:0000313" key="2">
    <source>
        <dbReference type="Proteomes" id="UP000286415"/>
    </source>
</evidence>
<sequence>MLRCRRYHGFTGAGILSGHPQLDRRPIRVPTKNLWIESLATKQQCLAGNANALPFLRKVATCSNPQPGRPGNFVHQTFNHWPTWYERLFECRAEIPQYSSVGHGVTQTVGPRFPDAIQLPQLECLKADQFGSLLEQKQAIEFEESKRCAIIDELKQQLDHETFVADFLHKCIQKLGAISQVFSEIDQSDSKSNSSSGTTGRLCLAALPPEGSTRAGLLPGYPSLDRESRDAELGFGPRTFRRWSLETVAPFRCLTAMPPEGSMRARILPGCPSLDRGSRETEVGFEPRTFRSVDSRSVHLSHLAPTSICSASPFIDMAANSTAEFSGHGFHTLSRSNFLARYLILLSAWLSGVALRGSGSIGIRGKRSVVRTRSLHLDLLSRLRRPGSIPALVLPLGFMAARHRKGAITERLYLFIYHHVLIFPLLWNGHGEPEIAQWLRRHLTDRKARVSKPEHLNCSRLSLGSLAVFQLSFPLPLVWQQGAKRVLQLSGQLGTVKDALLGVHDTWLNHLSLRC</sequence>
<gene>
    <name evidence="1" type="ORF">CSKR_103270</name>
</gene>
<reference evidence="1 2" key="2">
    <citation type="journal article" date="2021" name="Genomics">
        <title>High-quality reference genome for Clonorchis sinensis.</title>
        <authorList>
            <person name="Young N.D."/>
            <person name="Stroehlein A.J."/>
            <person name="Kinkar L."/>
            <person name="Wang T."/>
            <person name="Sohn W.M."/>
            <person name="Chang B.C.H."/>
            <person name="Kaur P."/>
            <person name="Weisz D."/>
            <person name="Dudchenko O."/>
            <person name="Aiden E.L."/>
            <person name="Korhonen P.K."/>
            <person name="Gasser R.B."/>
        </authorList>
    </citation>
    <scope>NUCLEOTIDE SEQUENCE [LARGE SCALE GENOMIC DNA]</scope>
    <source>
        <strain evidence="1">Cs-k2</strain>
    </source>
</reference>
<proteinExistence type="predicted"/>
<reference evidence="1 2" key="1">
    <citation type="journal article" date="2018" name="Biotechnol. Adv.">
        <title>Improved genomic resources and new bioinformatic workflow for the carcinogenic parasite Clonorchis sinensis: Biotechnological implications.</title>
        <authorList>
            <person name="Wang D."/>
            <person name="Korhonen P.K."/>
            <person name="Gasser R.B."/>
            <person name="Young N.D."/>
        </authorList>
    </citation>
    <scope>NUCLEOTIDE SEQUENCE [LARGE SCALE GENOMIC DNA]</scope>
    <source>
        <strain evidence="1">Cs-k2</strain>
    </source>
</reference>
<dbReference type="AlphaFoldDB" id="A0A3R7FJW1"/>
<comment type="caution">
    <text evidence="1">The sequence shown here is derived from an EMBL/GenBank/DDBJ whole genome shotgun (WGS) entry which is preliminary data.</text>
</comment>
<dbReference type="STRING" id="79923.A0A3R7FJW1"/>
<evidence type="ECO:0000313" key="1">
    <source>
        <dbReference type="EMBL" id="KAG5450034.1"/>
    </source>
</evidence>
<protein>
    <submittedName>
        <fullName evidence="1">Uncharacterized protein</fullName>
    </submittedName>
</protein>
<keyword evidence="2" id="KW-1185">Reference proteome</keyword>
<dbReference type="Proteomes" id="UP000286415">
    <property type="component" value="Unassembled WGS sequence"/>
</dbReference>
<name>A0A3R7FJW1_CLOSI</name>
<dbReference type="OrthoDB" id="6261719at2759"/>
<organism evidence="1 2">
    <name type="scientific">Clonorchis sinensis</name>
    <name type="common">Chinese liver fluke</name>
    <dbReference type="NCBI Taxonomy" id="79923"/>
    <lineage>
        <taxon>Eukaryota</taxon>
        <taxon>Metazoa</taxon>
        <taxon>Spiralia</taxon>
        <taxon>Lophotrochozoa</taxon>
        <taxon>Platyhelminthes</taxon>
        <taxon>Trematoda</taxon>
        <taxon>Digenea</taxon>
        <taxon>Opisthorchiida</taxon>
        <taxon>Opisthorchiata</taxon>
        <taxon>Opisthorchiidae</taxon>
        <taxon>Clonorchis</taxon>
    </lineage>
</organism>